<keyword evidence="3" id="KW-0378">Hydrolase</keyword>
<keyword evidence="3" id="KW-0540">Nuclease</keyword>
<dbReference type="GO" id="GO:0004519">
    <property type="term" value="F:endonuclease activity"/>
    <property type="evidence" value="ECO:0007669"/>
    <property type="project" value="UniProtKB-KW"/>
</dbReference>
<dbReference type="SUPFAM" id="SSF52980">
    <property type="entry name" value="Restriction endonuclease-like"/>
    <property type="match status" value="1"/>
</dbReference>
<feature type="domain" description="Putative restriction endonuclease" evidence="2">
    <location>
        <begin position="13"/>
        <end position="162"/>
    </location>
</feature>
<name>A0AAU8JMZ4_9CYAN</name>
<dbReference type="CDD" id="cd06260">
    <property type="entry name" value="DUF820-like"/>
    <property type="match status" value="1"/>
</dbReference>
<dbReference type="InterPro" id="IPR012296">
    <property type="entry name" value="Nuclease_put_TT1808"/>
</dbReference>
<dbReference type="AlphaFoldDB" id="A0AAU8JMZ4"/>
<dbReference type="InterPro" id="IPR011335">
    <property type="entry name" value="Restrct_endonuc-II-like"/>
</dbReference>
<keyword evidence="3" id="KW-0255">Endonuclease</keyword>
<feature type="region of interest" description="Disordered" evidence="1">
    <location>
        <begin position="200"/>
        <end position="235"/>
    </location>
</feature>
<evidence type="ECO:0000313" key="3">
    <source>
        <dbReference type="EMBL" id="XCM40164.1"/>
    </source>
</evidence>
<dbReference type="Gene3D" id="3.90.1570.10">
    <property type="entry name" value="tt1808, chain A"/>
    <property type="match status" value="1"/>
</dbReference>
<dbReference type="EMBL" id="CP159837">
    <property type="protein sequence ID" value="XCM40164.1"/>
    <property type="molecule type" value="Genomic_DNA"/>
</dbReference>
<reference evidence="3" key="1">
    <citation type="submission" date="2024-07" db="EMBL/GenBank/DDBJ databases">
        <authorList>
            <person name="Kim Y.J."/>
            <person name="Jeong J.Y."/>
        </authorList>
    </citation>
    <scope>NUCLEOTIDE SEQUENCE</scope>
    <source>
        <strain evidence="3">GIHE-MW2</strain>
    </source>
</reference>
<sequence length="252" mass="29276">MPPTDLIFDDGKPLETNRHRTAMNALIRSLEYAWRDRNDFFTGGNMFMYYSSAQARNRDFRGPDFFAVLNIDGSYSREGWVVWEENGRYPDAIVELMSNSTAYIDKVEKKQLYEQVFRTPDYFVYHPFDPNSLQGWHLDSGQKYQPLVPNERGWLWSETLGLWLGTWEGTIQRQSSIWLRFYDPEGNLVLLPEEAAEQKLSEAEQKASQAEQKLSEAEQKASQAEQKLSEAEQKAQRLAEQLRAMGIDPETL</sequence>
<dbReference type="InterPro" id="IPR008538">
    <property type="entry name" value="Uma2"/>
</dbReference>
<accession>A0AAU8JMZ4</accession>
<dbReference type="PANTHER" id="PTHR33352">
    <property type="entry name" value="SLR1095 PROTEIN"/>
    <property type="match status" value="1"/>
</dbReference>
<gene>
    <name evidence="3" type="ORF">ABWT76_003105</name>
</gene>
<dbReference type="Pfam" id="PF05685">
    <property type="entry name" value="Uma2"/>
    <property type="match status" value="1"/>
</dbReference>
<organism evidence="3">
    <name type="scientific">Planktothricoides raciborskii GIHE-MW2</name>
    <dbReference type="NCBI Taxonomy" id="2792601"/>
    <lineage>
        <taxon>Bacteria</taxon>
        <taxon>Bacillati</taxon>
        <taxon>Cyanobacteriota</taxon>
        <taxon>Cyanophyceae</taxon>
        <taxon>Oscillatoriophycideae</taxon>
        <taxon>Oscillatoriales</taxon>
        <taxon>Oscillatoriaceae</taxon>
        <taxon>Planktothricoides</taxon>
    </lineage>
</organism>
<protein>
    <submittedName>
        <fullName evidence="3">Uma2 family endonuclease</fullName>
    </submittedName>
</protein>
<evidence type="ECO:0000256" key="1">
    <source>
        <dbReference type="SAM" id="MobiDB-lite"/>
    </source>
</evidence>
<evidence type="ECO:0000259" key="2">
    <source>
        <dbReference type="Pfam" id="PF05685"/>
    </source>
</evidence>
<dbReference type="CDD" id="cd06503">
    <property type="entry name" value="ATP-synt_Fo_b"/>
    <property type="match status" value="1"/>
</dbReference>
<dbReference type="PANTHER" id="PTHR33352:SF3">
    <property type="entry name" value="SLR1612 PROTEIN"/>
    <property type="match status" value="1"/>
</dbReference>
<proteinExistence type="predicted"/>